<evidence type="ECO:0000313" key="4">
    <source>
        <dbReference type="Proteomes" id="UP000434409"/>
    </source>
</evidence>
<dbReference type="InterPro" id="IPR002052">
    <property type="entry name" value="DNA_methylase_N6_adenine_CS"/>
</dbReference>
<dbReference type="PIRSF" id="PIRSF004553">
    <property type="entry name" value="CHP00095"/>
    <property type="match status" value="1"/>
</dbReference>
<comment type="caution">
    <text evidence="3">The sequence shown here is derived from an EMBL/GenBank/DDBJ whole genome shotgun (WGS) entry which is preliminary data.</text>
</comment>
<gene>
    <name evidence="3" type="primary">rsmD</name>
    <name evidence="3" type="ORF">FYJ34_01210</name>
</gene>
<dbReference type="CDD" id="cd02440">
    <property type="entry name" value="AdoMet_MTases"/>
    <property type="match status" value="1"/>
</dbReference>
<dbReference type="PANTHER" id="PTHR43542:SF1">
    <property type="entry name" value="METHYLTRANSFERASE"/>
    <property type="match status" value="1"/>
</dbReference>
<dbReference type="EC" id="2.1.1.171" evidence="3"/>
<dbReference type="PROSITE" id="PS00092">
    <property type="entry name" value="N6_MTASE"/>
    <property type="match status" value="1"/>
</dbReference>
<sequence>MRVISGTARRIPLKCMEGFNTRPTTDRIKETLFNMIAPYLYDCRFLDLFAGSGAIGIEALSRGAKEAVFVEADRRAMDCIRYNLEKTSLTSKAMTLHSDVMTALYRLEGEKSFDYIFMDPPYGKGLERKVLEYLKDSELLAPGGILIVEASLDETFEDVEKMGYVLLKAKRYKTNQHVFLEPQGRKEIC</sequence>
<organism evidence="3 4">
    <name type="scientific">Suipraeoptans intestinalis</name>
    <dbReference type="NCBI Taxonomy" id="2606628"/>
    <lineage>
        <taxon>Bacteria</taxon>
        <taxon>Bacillati</taxon>
        <taxon>Bacillota</taxon>
        <taxon>Clostridia</taxon>
        <taxon>Lachnospirales</taxon>
        <taxon>Lachnospiraceae</taxon>
        <taxon>Suipraeoptans</taxon>
    </lineage>
</organism>
<accession>A0A6N7UYI1</accession>
<dbReference type="EMBL" id="VULY01000018">
    <property type="protein sequence ID" value="MSR92927.1"/>
    <property type="molecule type" value="Genomic_DNA"/>
</dbReference>
<dbReference type="RefSeq" id="WP_154475523.1">
    <property type="nucleotide sequence ID" value="NZ_VULY01000018.1"/>
</dbReference>
<dbReference type="Gene3D" id="3.40.50.150">
    <property type="entry name" value="Vaccinia Virus protein VP39"/>
    <property type="match status" value="1"/>
</dbReference>
<dbReference type="AlphaFoldDB" id="A0A6N7UYI1"/>
<dbReference type="GO" id="GO:0003676">
    <property type="term" value="F:nucleic acid binding"/>
    <property type="evidence" value="ECO:0007669"/>
    <property type="project" value="InterPro"/>
</dbReference>
<dbReference type="GO" id="GO:0052913">
    <property type="term" value="F:16S rRNA (guanine(966)-N(2))-methyltransferase activity"/>
    <property type="evidence" value="ECO:0007669"/>
    <property type="project" value="UniProtKB-EC"/>
</dbReference>
<dbReference type="Pfam" id="PF03602">
    <property type="entry name" value="Cons_hypoth95"/>
    <property type="match status" value="1"/>
</dbReference>
<dbReference type="InterPro" id="IPR029063">
    <property type="entry name" value="SAM-dependent_MTases_sf"/>
</dbReference>
<evidence type="ECO:0000256" key="2">
    <source>
        <dbReference type="ARBA" id="ARBA00022679"/>
    </source>
</evidence>
<evidence type="ECO:0000313" key="3">
    <source>
        <dbReference type="EMBL" id="MSR92927.1"/>
    </source>
</evidence>
<keyword evidence="4" id="KW-1185">Reference proteome</keyword>
<name>A0A6N7UYI1_9FIRM</name>
<dbReference type="PANTHER" id="PTHR43542">
    <property type="entry name" value="METHYLTRANSFERASE"/>
    <property type="match status" value="1"/>
</dbReference>
<dbReference type="Proteomes" id="UP000434409">
    <property type="component" value="Unassembled WGS sequence"/>
</dbReference>
<protein>
    <submittedName>
        <fullName evidence="3">16S rRNA (Guanine(966)-N(2))-methyltransferase RsmD</fullName>
        <ecNumber evidence="3">2.1.1.171</ecNumber>
    </submittedName>
</protein>
<keyword evidence="2 3" id="KW-0808">Transferase</keyword>
<dbReference type="InterPro" id="IPR004398">
    <property type="entry name" value="RNA_MeTrfase_RsmD"/>
</dbReference>
<keyword evidence="1 3" id="KW-0489">Methyltransferase</keyword>
<evidence type="ECO:0000256" key="1">
    <source>
        <dbReference type="ARBA" id="ARBA00022603"/>
    </source>
</evidence>
<proteinExistence type="predicted"/>
<dbReference type="NCBIfam" id="TIGR00095">
    <property type="entry name" value="16S rRNA (guanine(966)-N(2))-methyltransferase RsmD"/>
    <property type="match status" value="1"/>
</dbReference>
<dbReference type="SUPFAM" id="SSF53335">
    <property type="entry name" value="S-adenosyl-L-methionine-dependent methyltransferases"/>
    <property type="match status" value="1"/>
</dbReference>
<reference evidence="3 4" key="1">
    <citation type="submission" date="2019-08" db="EMBL/GenBank/DDBJ databases">
        <title>In-depth cultivation of the pig gut microbiome towards novel bacterial diversity and tailored functional studies.</title>
        <authorList>
            <person name="Wylensek D."/>
            <person name="Hitch T.C.A."/>
            <person name="Clavel T."/>
        </authorList>
    </citation>
    <scope>NUCLEOTIDE SEQUENCE [LARGE SCALE GENOMIC DNA]</scope>
    <source>
        <strain evidence="3 4">68-1-5</strain>
    </source>
</reference>